<proteinExistence type="predicted"/>
<reference evidence="3 4" key="1">
    <citation type="submission" date="2020-04" db="EMBL/GenBank/DDBJ databases">
        <title>Molecular characterization of pseudomonads from Agaricus bisporus reveal novel blotch 2 pathogens in Western Europe.</title>
        <authorList>
            <person name="Taparia T."/>
            <person name="Krijger M."/>
            <person name="Haynes E."/>
            <person name="Elpinstone J.G."/>
            <person name="Noble R."/>
            <person name="Van Der Wolf J."/>
        </authorList>
    </citation>
    <scope>NUCLEOTIDE SEQUENCE [LARGE SCALE GENOMIC DNA]</scope>
    <source>
        <strain evidence="3 4">B7002</strain>
    </source>
</reference>
<dbReference type="InterPro" id="IPR027417">
    <property type="entry name" value="P-loop_NTPase"/>
</dbReference>
<feature type="domain" description="KAP NTPase" evidence="2">
    <location>
        <begin position="25"/>
        <end position="381"/>
    </location>
</feature>
<keyword evidence="1" id="KW-1133">Transmembrane helix</keyword>
<name>A0A7Y7V865_9PSED</name>
<dbReference type="Gene3D" id="3.40.50.300">
    <property type="entry name" value="P-loop containing nucleotide triphosphate hydrolases"/>
    <property type="match status" value="1"/>
</dbReference>
<evidence type="ECO:0000313" key="3">
    <source>
        <dbReference type="EMBL" id="NVZ57960.1"/>
    </source>
</evidence>
<dbReference type="Proteomes" id="UP000560470">
    <property type="component" value="Unassembled WGS sequence"/>
</dbReference>
<sequence>MNNLNFQNESPSDVDVFKGESHDRVAQAMHDYLKPKTNHRVIGLDGEFGSGKSSILQMLEKKIVTEKSKTKLWLFDCEQNYQGSIKSNFIQQLTEQVTELLKTLGREKQIAEVETSRDIALGRHYSYTKDTRSHISIWAVLLIASGVLTPTFIRDYLIRLHGSDSLALGLHALYLLACTAPGIILLFAYLANRREEDPKKRWNLASLLKGSSDDRITETIEVSKEVSPLDLKQALRKQLHAVKDYHIIIVIDNLDRLPRDVLRAVWSDLEIFTSVTGEENLSVIVPFCSTKVSKYLNGDNEQSYDSKDFIAKKFPVVFRTPSIITSGWKDAFRKLWSESFGASNLLDADACSVILQRHSPMAGGLVTPRLQKRFINDIATTLLVTADRPSVICIAAYLAICKYNSVAIEEMLKDPDAPTIGESAKSATEAEDETAQAVALNIDKTKRSLKALLGEDMKTGWPIQILQIHFQTSSDIAIAELIDQPLEDAIESQDGKKLAALVPYFGFKDSFVRRLETPVSPVSLLKTLRQASQMEGCSIDDLLPHVSAKFGNGDQLNTVSTEPGYFESIKGLIGLGLRRDIFDKALATAKTAFEEMAEEAYDPESVEGYTETISRYDSYLDSVNALFEPLTMGGAELLFHMVMPDPDLKKIDTSKISLNDNGLRDAVLQLAATEHAKLNRVPLNESDWLPCFTAYFGQKRLSTIPRPYFLGVEATAAVTTAIDLNPTEHRVWFAAALFGKLSSAIPQLILVHLPNVKSNRIKVSIAVMYMRLNTGVPLSEIPGIKEALEAEQDYLDALVRAAIISENLFKLTIEDESSHLVAPILSRLIKVGAIGNVASDHVYESYSTLADRLSGYDLTDNEFLDWFTSFNLASEKVPALPDIDTLFLRHVLEGSNAKLLELRAAILDRSFGIGIDASGWTNLIEAASTNERTALRYMIDHKIDFAGETSAHQAMSVWLIAAVKQATFAKPSSTIIQNSKLLLNLFEKDIRAITGTMLRPSVYDLKVSVEASIFILGEYGELLPSITPRTPEEEERLLQILLQMNNDPEGTRSAASFIDSRASQFADWKISNEHKDTYASQVTKLKERLPNIYTNLSEQHGNKGRMQKLARALFGKE</sequence>
<feature type="transmembrane region" description="Helical" evidence="1">
    <location>
        <begin position="135"/>
        <end position="153"/>
    </location>
</feature>
<dbReference type="SUPFAM" id="SSF52540">
    <property type="entry name" value="P-loop containing nucleoside triphosphate hydrolases"/>
    <property type="match status" value="1"/>
</dbReference>
<dbReference type="AlphaFoldDB" id="A0A7Y7V865"/>
<comment type="caution">
    <text evidence="3">The sequence shown here is derived from an EMBL/GenBank/DDBJ whole genome shotgun (WGS) entry which is preliminary data.</text>
</comment>
<organism evidence="3 4">
    <name type="scientific">Pseudomonas edaphica</name>
    <dbReference type="NCBI Taxonomy" id="2006980"/>
    <lineage>
        <taxon>Bacteria</taxon>
        <taxon>Pseudomonadati</taxon>
        <taxon>Pseudomonadota</taxon>
        <taxon>Gammaproteobacteria</taxon>
        <taxon>Pseudomonadales</taxon>
        <taxon>Pseudomonadaceae</taxon>
        <taxon>Pseudomonas</taxon>
    </lineage>
</organism>
<dbReference type="InterPro" id="IPR011646">
    <property type="entry name" value="KAP_P-loop"/>
</dbReference>
<accession>A0A7Y7V865</accession>
<keyword evidence="1" id="KW-0472">Membrane</keyword>
<keyword evidence="1" id="KW-0812">Transmembrane</keyword>
<protein>
    <recommendedName>
        <fullName evidence="2">KAP NTPase domain-containing protein</fullName>
    </recommendedName>
</protein>
<dbReference type="EMBL" id="JACAOZ010000014">
    <property type="protein sequence ID" value="NVZ57960.1"/>
    <property type="molecule type" value="Genomic_DNA"/>
</dbReference>
<feature type="transmembrane region" description="Helical" evidence="1">
    <location>
        <begin position="173"/>
        <end position="191"/>
    </location>
</feature>
<dbReference type="RefSeq" id="WP_177034166.1">
    <property type="nucleotide sequence ID" value="NZ_JACAOZ010000014.1"/>
</dbReference>
<gene>
    <name evidence="3" type="ORF">HX797_16985</name>
</gene>
<evidence type="ECO:0000313" key="4">
    <source>
        <dbReference type="Proteomes" id="UP000560470"/>
    </source>
</evidence>
<evidence type="ECO:0000259" key="2">
    <source>
        <dbReference type="Pfam" id="PF07693"/>
    </source>
</evidence>
<dbReference type="Pfam" id="PF07693">
    <property type="entry name" value="KAP_NTPase"/>
    <property type="match status" value="1"/>
</dbReference>
<evidence type="ECO:0000256" key="1">
    <source>
        <dbReference type="SAM" id="Phobius"/>
    </source>
</evidence>